<keyword evidence="2" id="KW-1133">Transmembrane helix</keyword>
<feature type="transmembrane region" description="Helical" evidence="2">
    <location>
        <begin position="189"/>
        <end position="211"/>
    </location>
</feature>
<protein>
    <submittedName>
        <fullName evidence="3">Uncharacterized protein</fullName>
    </submittedName>
</protein>
<feature type="region of interest" description="Disordered" evidence="1">
    <location>
        <begin position="156"/>
        <end position="182"/>
    </location>
</feature>
<reference evidence="3 4" key="1">
    <citation type="submission" date="2020-11" db="EMBL/GenBank/DDBJ databases">
        <authorList>
            <person name="Wallbank WR R."/>
            <person name="Pardo Diaz C."/>
            <person name="Kozak K."/>
            <person name="Martin S."/>
            <person name="Jiggins C."/>
            <person name="Moest M."/>
            <person name="Warren A I."/>
            <person name="Generalovic N T."/>
            <person name="Byers J.R.P. K."/>
            <person name="Montejo-Kovacevich G."/>
            <person name="Yen C E."/>
        </authorList>
    </citation>
    <scope>NUCLEOTIDE SEQUENCE [LARGE SCALE GENOMIC DNA]</scope>
</reference>
<evidence type="ECO:0000256" key="2">
    <source>
        <dbReference type="SAM" id="Phobius"/>
    </source>
</evidence>
<gene>
    <name evidence="3" type="ORF">HERILL_LOCUS15589</name>
</gene>
<dbReference type="OrthoDB" id="7997432at2759"/>
<accession>A0A7R8V729</accession>
<evidence type="ECO:0000313" key="4">
    <source>
        <dbReference type="Proteomes" id="UP000594454"/>
    </source>
</evidence>
<feature type="compositionally biased region" description="Low complexity" evidence="1">
    <location>
        <begin position="159"/>
        <end position="169"/>
    </location>
</feature>
<keyword evidence="2" id="KW-0812">Transmembrane</keyword>
<sequence>MHNERWNSITSFSCLNNELIRKKSTLHCKILKLLLQRHSAEYVIDYDGSESRYKWDRGMTNADINAWRKYHLNHGRVLVIDQQLSHRQQMLISADMTVILLLNGCEIRSDGTNWVDFQQCLPREVFSAVSVRPQTQRQFREMSFSLPTTKTLDEEVNISTSTTSTTPSPGMEDGDPQPEIPQSDDSVQFIFVPLAVFITVIFLSAMVYLMARTKRKMITRIYNRVRSSSDYTMLEPSDVEHDEDNEDDPNECLLAGKLQIENRYDSYSIHSYNCSQRELYT</sequence>
<dbReference type="Proteomes" id="UP000594454">
    <property type="component" value="Chromosome 6"/>
</dbReference>
<dbReference type="InParanoid" id="A0A7R8V729"/>
<proteinExistence type="predicted"/>
<dbReference type="AlphaFoldDB" id="A0A7R8V729"/>
<evidence type="ECO:0000256" key="1">
    <source>
        <dbReference type="SAM" id="MobiDB-lite"/>
    </source>
</evidence>
<evidence type="ECO:0000313" key="3">
    <source>
        <dbReference type="EMBL" id="CAD7093300.1"/>
    </source>
</evidence>
<keyword evidence="2" id="KW-0472">Membrane</keyword>
<dbReference type="EMBL" id="LR899014">
    <property type="protein sequence ID" value="CAD7093300.1"/>
    <property type="molecule type" value="Genomic_DNA"/>
</dbReference>
<name>A0A7R8V729_HERIL</name>
<organism evidence="3 4">
    <name type="scientific">Hermetia illucens</name>
    <name type="common">Black soldier fly</name>
    <dbReference type="NCBI Taxonomy" id="343691"/>
    <lineage>
        <taxon>Eukaryota</taxon>
        <taxon>Metazoa</taxon>
        <taxon>Ecdysozoa</taxon>
        <taxon>Arthropoda</taxon>
        <taxon>Hexapoda</taxon>
        <taxon>Insecta</taxon>
        <taxon>Pterygota</taxon>
        <taxon>Neoptera</taxon>
        <taxon>Endopterygota</taxon>
        <taxon>Diptera</taxon>
        <taxon>Brachycera</taxon>
        <taxon>Stratiomyomorpha</taxon>
        <taxon>Stratiomyidae</taxon>
        <taxon>Hermetiinae</taxon>
        <taxon>Hermetia</taxon>
    </lineage>
</organism>
<keyword evidence="4" id="KW-1185">Reference proteome</keyword>